<feature type="compositionally biased region" description="Polar residues" evidence="2">
    <location>
        <begin position="32"/>
        <end position="42"/>
    </location>
</feature>
<dbReference type="OMA" id="DYMNMVI"/>
<dbReference type="InterPro" id="IPR039249">
    <property type="entry name" value="GPATCH11"/>
</dbReference>
<keyword evidence="1" id="KW-0175">Coiled coil</keyword>
<evidence type="ECO:0000256" key="1">
    <source>
        <dbReference type="SAM" id="Coils"/>
    </source>
</evidence>
<dbReference type="PANTHER" id="PTHR21032">
    <property type="entry name" value="G PATCH DOMAIN-CONTAINING PROTEIN 11"/>
    <property type="match status" value="1"/>
</dbReference>
<dbReference type="GO" id="GO:0003676">
    <property type="term" value="F:nucleic acid binding"/>
    <property type="evidence" value="ECO:0007669"/>
    <property type="project" value="InterPro"/>
</dbReference>
<protein>
    <submittedName>
        <fullName evidence="4">Coiled-coil domain containing 75</fullName>
    </submittedName>
</protein>
<dbReference type="InterPro" id="IPR000467">
    <property type="entry name" value="G_patch_dom"/>
</dbReference>
<dbReference type="InterPro" id="IPR025239">
    <property type="entry name" value="DUF4187"/>
</dbReference>
<organism evidence="4 5">
    <name type="scientific">Zostera marina</name>
    <name type="common">Eelgrass</name>
    <dbReference type="NCBI Taxonomy" id="29655"/>
    <lineage>
        <taxon>Eukaryota</taxon>
        <taxon>Viridiplantae</taxon>
        <taxon>Streptophyta</taxon>
        <taxon>Embryophyta</taxon>
        <taxon>Tracheophyta</taxon>
        <taxon>Spermatophyta</taxon>
        <taxon>Magnoliopsida</taxon>
        <taxon>Liliopsida</taxon>
        <taxon>Zosteraceae</taxon>
        <taxon>Zostera</taxon>
    </lineage>
</organism>
<evidence type="ECO:0000256" key="2">
    <source>
        <dbReference type="SAM" id="MobiDB-lite"/>
    </source>
</evidence>
<feature type="compositionally biased region" description="Basic and acidic residues" evidence="2">
    <location>
        <begin position="63"/>
        <end position="75"/>
    </location>
</feature>
<reference evidence="5" key="1">
    <citation type="journal article" date="2016" name="Nature">
        <title>The genome of the seagrass Zostera marina reveals angiosperm adaptation to the sea.</title>
        <authorList>
            <person name="Olsen J.L."/>
            <person name="Rouze P."/>
            <person name="Verhelst B."/>
            <person name="Lin Y.-C."/>
            <person name="Bayer T."/>
            <person name="Collen J."/>
            <person name="Dattolo E."/>
            <person name="De Paoli E."/>
            <person name="Dittami S."/>
            <person name="Maumus F."/>
            <person name="Michel G."/>
            <person name="Kersting A."/>
            <person name="Lauritano C."/>
            <person name="Lohaus R."/>
            <person name="Toepel M."/>
            <person name="Tonon T."/>
            <person name="Vanneste K."/>
            <person name="Amirebrahimi M."/>
            <person name="Brakel J."/>
            <person name="Bostroem C."/>
            <person name="Chovatia M."/>
            <person name="Grimwood J."/>
            <person name="Jenkins J.W."/>
            <person name="Jueterbock A."/>
            <person name="Mraz A."/>
            <person name="Stam W.T."/>
            <person name="Tice H."/>
            <person name="Bornberg-Bauer E."/>
            <person name="Green P.J."/>
            <person name="Pearson G.A."/>
            <person name="Procaccini G."/>
            <person name="Duarte C.M."/>
            <person name="Schmutz J."/>
            <person name="Reusch T.B.H."/>
            <person name="Van de Peer Y."/>
        </authorList>
    </citation>
    <scope>NUCLEOTIDE SEQUENCE [LARGE SCALE GENOMIC DNA]</scope>
    <source>
        <strain evidence="5">cv. Finnish</strain>
    </source>
</reference>
<dbReference type="PANTHER" id="PTHR21032:SF0">
    <property type="entry name" value="G PATCH DOMAIN-CONTAINING PROTEIN 11"/>
    <property type="match status" value="1"/>
</dbReference>
<dbReference type="SMART" id="SM01173">
    <property type="entry name" value="DUF4187"/>
    <property type="match status" value="1"/>
</dbReference>
<dbReference type="PROSITE" id="PS50174">
    <property type="entry name" value="G_PATCH"/>
    <property type="match status" value="1"/>
</dbReference>
<feature type="coiled-coil region" evidence="1">
    <location>
        <begin position="186"/>
        <end position="237"/>
    </location>
</feature>
<sequence>MAGVDGESERRESQGGEEEDYMGDLSLFLPSSEMSTSTSNAKKAQAVLPDRKSKRPRSVSWQEQRRVERERRQKEEDDLTKSNMETQIPSSNLGFKMLKMMGYSPGSALGKEGNGVVDPVGLDIRRSRAGIGRESEMELRERREKEMEGKWKDMEERKRRRVDGLLEEFGTRQKAQWRGRRVLWDYNKAEAALAQLENRVVSEIEKKEGEDDKVDQEEEVEITEEDLQRVLIQLREEHRYCLYCGCQYESADSLETSCPGINEDDH</sequence>
<keyword evidence="5" id="KW-1185">Reference proteome</keyword>
<dbReference type="EMBL" id="LFYR01001035">
    <property type="protein sequence ID" value="KMZ65408.1"/>
    <property type="molecule type" value="Genomic_DNA"/>
</dbReference>
<comment type="caution">
    <text evidence="4">The sequence shown here is derived from an EMBL/GenBank/DDBJ whole genome shotgun (WGS) entry which is preliminary data.</text>
</comment>
<feature type="region of interest" description="Disordered" evidence="2">
    <location>
        <begin position="1"/>
        <end position="91"/>
    </location>
</feature>
<evidence type="ECO:0000313" key="4">
    <source>
        <dbReference type="EMBL" id="KMZ65408.1"/>
    </source>
</evidence>
<feature type="compositionally biased region" description="Polar residues" evidence="2">
    <location>
        <begin position="81"/>
        <end position="91"/>
    </location>
</feature>
<dbReference type="STRING" id="29655.A0A0K9P8M4"/>
<feature type="domain" description="G-patch" evidence="3">
    <location>
        <begin position="90"/>
        <end position="136"/>
    </location>
</feature>
<dbReference type="OrthoDB" id="786951at2759"/>
<proteinExistence type="predicted"/>
<dbReference type="AlphaFoldDB" id="A0A0K9P8M4"/>
<name>A0A0K9P8M4_ZOSMR</name>
<dbReference type="Pfam" id="PF01585">
    <property type="entry name" value="G-patch"/>
    <property type="match status" value="1"/>
</dbReference>
<gene>
    <name evidence="4" type="ORF">ZOSMA_320G00070</name>
</gene>
<dbReference type="GO" id="GO:0000776">
    <property type="term" value="C:kinetochore"/>
    <property type="evidence" value="ECO:0000318"/>
    <property type="project" value="GO_Central"/>
</dbReference>
<evidence type="ECO:0000259" key="3">
    <source>
        <dbReference type="PROSITE" id="PS50174"/>
    </source>
</evidence>
<dbReference type="SMART" id="SM00443">
    <property type="entry name" value="G_patch"/>
    <property type="match status" value="1"/>
</dbReference>
<dbReference type="Proteomes" id="UP000036987">
    <property type="component" value="Unassembled WGS sequence"/>
</dbReference>
<evidence type="ECO:0000313" key="5">
    <source>
        <dbReference type="Proteomes" id="UP000036987"/>
    </source>
</evidence>
<dbReference type="Pfam" id="PF13821">
    <property type="entry name" value="DUF4187"/>
    <property type="match status" value="1"/>
</dbReference>
<accession>A0A0K9P8M4</accession>